<name>A0A8T2TX22_CERRI</name>
<evidence type="ECO:0000259" key="1">
    <source>
        <dbReference type="Pfam" id="PF00078"/>
    </source>
</evidence>
<reference evidence="2" key="1">
    <citation type="submission" date="2021-08" db="EMBL/GenBank/DDBJ databases">
        <title>WGS assembly of Ceratopteris richardii.</title>
        <authorList>
            <person name="Marchant D.B."/>
            <person name="Chen G."/>
            <person name="Jenkins J."/>
            <person name="Shu S."/>
            <person name="Leebens-Mack J."/>
            <person name="Grimwood J."/>
            <person name="Schmutz J."/>
            <person name="Soltis P."/>
            <person name="Soltis D."/>
            <person name="Chen Z.-H."/>
        </authorList>
    </citation>
    <scope>NUCLEOTIDE SEQUENCE</scope>
    <source>
        <strain evidence="2">Whitten #5841</strain>
        <tissue evidence="2">Leaf</tissue>
    </source>
</reference>
<dbReference type="PANTHER" id="PTHR31635:SF196">
    <property type="entry name" value="REVERSE TRANSCRIPTASE DOMAIN-CONTAINING PROTEIN-RELATED"/>
    <property type="match status" value="1"/>
</dbReference>
<comment type="caution">
    <text evidence="2">The sequence shown here is derived from an EMBL/GenBank/DDBJ whole genome shotgun (WGS) entry which is preliminary data.</text>
</comment>
<proteinExistence type="predicted"/>
<protein>
    <recommendedName>
        <fullName evidence="1">Reverse transcriptase domain-containing protein</fullName>
    </recommendedName>
</protein>
<feature type="domain" description="Reverse transcriptase" evidence="1">
    <location>
        <begin position="372"/>
        <end position="444"/>
    </location>
</feature>
<dbReference type="AlphaFoldDB" id="A0A8T2TX22"/>
<dbReference type="PANTHER" id="PTHR31635">
    <property type="entry name" value="REVERSE TRANSCRIPTASE DOMAIN-CONTAINING PROTEIN-RELATED"/>
    <property type="match status" value="1"/>
</dbReference>
<keyword evidence="3" id="KW-1185">Reference proteome</keyword>
<gene>
    <name evidence="2" type="ORF">KP509_10G018100</name>
</gene>
<evidence type="ECO:0000313" key="2">
    <source>
        <dbReference type="EMBL" id="KAH7426820.1"/>
    </source>
</evidence>
<organism evidence="2 3">
    <name type="scientific">Ceratopteris richardii</name>
    <name type="common">Triangle waterfern</name>
    <dbReference type="NCBI Taxonomy" id="49495"/>
    <lineage>
        <taxon>Eukaryota</taxon>
        <taxon>Viridiplantae</taxon>
        <taxon>Streptophyta</taxon>
        <taxon>Embryophyta</taxon>
        <taxon>Tracheophyta</taxon>
        <taxon>Polypodiopsida</taxon>
        <taxon>Polypodiidae</taxon>
        <taxon>Polypodiales</taxon>
        <taxon>Pteridineae</taxon>
        <taxon>Pteridaceae</taxon>
        <taxon>Parkerioideae</taxon>
        <taxon>Ceratopteris</taxon>
    </lineage>
</organism>
<sequence length="781" mass="91142">MSSLLALQEKEVWKELLDILNCKDLWGIIAGHTLRYTFHSRSHKTAMSGLDRCYYSHTYTLNVASTMWIDATILLSDHNPLLINHRDFHWESNIPNNLMRIPLRLNHAWLQTSLFKSKIDLIQRITSWNVSTCMKWEAFVVGMQGVIRDYGKYFTITLTKAKVEAERMIRLITEKVDSGQLLSEMEYMRLCDAYRCLQLIENNAIQSSKVRARCMEVNDLHVNSKCFFDLLRAKRLRGTITMLETDGLTLRDSNSIAALCTQHYQNLFAAAYKTDDAWFSSLQDSLAFTPHVLDSHMAATWEKCITEEEVFLAIRSLKNGKAPGMDGLTKEFVIEFWSSLKTLILDVCNEKWRDQKMPYTFKLAQDSASHVEINGRLSDPFPIQRSMRQGFPLSPLFYALASSPMFYLLEAKMNSSCIHVGFADDTFIFAKADQENLQNNITSLDCLKWDGPKFEKGTIFHHLGYPLGINVSTKNKIEWVLHRIRAFLQPYVMYYLLLLDGKKCHLYTFECLLKKFLWNKVHNRALPKIKGGLGILQLDSHLMARRVAFIMRITSSQKPLWLDIFWQFMENARLCYKGCWKLDAWNKFFSHASLQISLPTLNFLLRRFNLETSCLKWNGRQRYSGNSFAALSPYWSFLSNPPLAFFLGASARYFNNKGIDSIAKCYDSKWEILSFPALRRRYAMGAAYRSKWLQLVCFLQQHQVPLSVDASDPWRDWLFAKHTRWWNGAENIYYSSLLPNESIADQCNLRWKLKKSSAWWDGRFCKTWDFSFTFKTKIFMW</sequence>
<dbReference type="OrthoDB" id="7480412at2759"/>
<accession>A0A8T2TX22</accession>
<dbReference type="Proteomes" id="UP000825935">
    <property type="component" value="Chromosome 10"/>
</dbReference>
<dbReference type="Pfam" id="PF00078">
    <property type="entry name" value="RVT_1"/>
    <property type="match status" value="1"/>
</dbReference>
<dbReference type="EMBL" id="CM035415">
    <property type="protein sequence ID" value="KAH7426820.1"/>
    <property type="molecule type" value="Genomic_DNA"/>
</dbReference>
<dbReference type="InterPro" id="IPR000477">
    <property type="entry name" value="RT_dom"/>
</dbReference>
<evidence type="ECO:0000313" key="3">
    <source>
        <dbReference type="Proteomes" id="UP000825935"/>
    </source>
</evidence>